<dbReference type="EMBL" id="QHCR01000002">
    <property type="protein sequence ID" value="RHX81212.1"/>
    <property type="molecule type" value="Genomic_DNA"/>
</dbReference>
<organism evidence="2 3">
    <name type="scientific">Leptospira yasudae</name>
    <dbReference type="NCBI Taxonomy" id="2202201"/>
    <lineage>
        <taxon>Bacteria</taxon>
        <taxon>Pseudomonadati</taxon>
        <taxon>Spirochaetota</taxon>
        <taxon>Spirochaetia</taxon>
        <taxon>Leptospirales</taxon>
        <taxon>Leptospiraceae</taxon>
        <taxon>Leptospira</taxon>
    </lineage>
</organism>
<sequence>MKPLRFFLPGIFILFFESCTIDTTRCEEGCDRQLSACLLVAFQGGQNNQTLPISLLCYELCDMCKDKCGTRSSSNGSSRTRGPSTGGRTGGGSGKSGGGGGGGHSGGGGSSGGGGGHGGGGHGGGGILTL</sequence>
<reference evidence="2 3" key="2">
    <citation type="journal article" date="2020" name="Int. J. Syst. Evol. Microbiol.">
        <title>Leptospira yasudae sp. nov. and Leptospira stimsonii sp. nov., two new species of the pathogenic group isolated from environmental sources.</title>
        <authorList>
            <person name="Casanovas-Massana A."/>
            <person name="Hamond C."/>
            <person name="Santos L.A."/>
            <person name="de Oliveira D."/>
            <person name="Hacker K.P."/>
            <person name="Balassiano I."/>
            <person name="Costa F."/>
            <person name="Medeiros M.A."/>
            <person name="Reis M.G."/>
            <person name="Ko A.I."/>
            <person name="Wunder E.A."/>
        </authorList>
    </citation>
    <scope>NUCLEOTIDE SEQUENCE [LARGE SCALE GENOMIC DNA]</scope>
    <source>
        <strain evidence="2 3">B21</strain>
    </source>
</reference>
<dbReference type="Proteomes" id="UP000285569">
    <property type="component" value="Unassembled WGS sequence"/>
</dbReference>
<keyword evidence="3" id="KW-1185">Reference proteome</keyword>
<proteinExistence type="predicted"/>
<dbReference type="RefSeq" id="WP_167732230.1">
    <property type="nucleotide sequence ID" value="NZ_QHCR01000002.1"/>
</dbReference>
<feature type="compositionally biased region" description="Gly residues" evidence="1">
    <location>
        <begin position="84"/>
        <end position="130"/>
    </location>
</feature>
<gene>
    <name evidence="2" type="ORF">DLM77_03655</name>
</gene>
<feature type="region of interest" description="Disordered" evidence="1">
    <location>
        <begin position="69"/>
        <end position="130"/>
    </location>
</feature>
<feature type="compositionally biased region" description="Low complexity" evidence="1">
    <location>
        <begin position="70"/>
        <end position="83"/>
    </location>
</feature>
<reference evidence="3" key="1">
    <citation type="submission" date="2018-05" db="EMBL/GenBank/DDBJ databases">
        <title>Leptospira yasudae sp. nov. and Leptospira stimsonii sp. nov., two pathogenic species of the genus Leptospira isolated from environmental sources.</title>
        <authorList>
            <person name="Casanovas-Massana A."/>
            <person name="Hamond C."/>
            <person name="Santos L.A."/>
            <person name="Hacker K.P."/>
            <person name="Balassiano I."/>
            <person name="Medeiros M.A."/>
            <person name="Reis M.G."/>
            <person name="Ko A.I."/>
            <person name="Wunder E.A."/>
        </authorList>
    </citation>
    <scope>NUCLEOTIDE SEQUENCE [LARGE SCALE GENOMIC DNA]</scope>
    <source>
        <strain evidence="3">B21</strain>
    </source>
</reference>
<name>A0ABX9M7U7_9LEPT</name>
<protein>
    <submittedName>
        <fullName evidence="2">Uncharacterized protein</fullName>
    </submittedName>
</protein>
<evidence type="ECO:0000313" key="3">
    <source>
        <dbReference type="Proteomes" id="UP000285569"/>
    </source>
</evidence>
<evidence type="ECO:0000256" key="1">
    <source>
        <dbReference type="SAM" id="MobiDB-lite"/>
    </source>
</evidence>
<accession>A0ABX9M7U7</accession>
<evidence type="ECO:0000313" key="2">
    <source>
        <dbReference type="EMBL" id="RHX81212.1"/>
    </source>
</evidence>
<comment type="caution">
    <text evidence="2">The sequence shown here is derived from an EMBL/GenBank/DDBJ whole genome shotgun (WGS) entry which is preliminary data.</text>
</comment>